<protein>
    <recommendedName>
        <fullName evidence="4">SHSP domain-containing protein</fullName>
    </recommendedName>
</protein>
<evidence type="ECO:0000259" key="4">
    <source>
        <dbReference type="PROSITE" id="PS01031"/>
    </source>
</evidence>
<dbReference type="Gene3D" id="2.60.40.790">
    <property type="match status" value="1"/>
</dbReference>
<keyword evidence="6" id="KW-1185">Reference proteome</keyword>
<dbReference type="CDD" id="cd06464">
    <property type="entry name" value="ACD_sHsps-like"/>
    <property type="match status" value="1"/>
</dbReference>
<organism evidence="5 6">
    <name type="scientific">Physocladia obscura</name>
    <dbReference type="NCBI Taxonomy" id="109957"/>
    <lineage>
        <taxon>Eukaryota</taxon>
        <taxon>Fungi</taxon>
        <taxon>Fungi incertae sedis</taxon>
        <taxon>Chytridiomycota</taxon>
        <taxon>Chytridiomycota incertae sedis</taxon>
        <taxon>Chytridiomycetes</taxon>
        <taxon>Chytridiales</taxon>
        <taxon>Chytriomycetaceae</taxon>
        <taxon>Physocladia</taxon>
    </lineage>
</organism>
<name>A0AAD5XB81_9FUNG</name>
<evidence type="ECO:0000256" key="2">
    <source>
        <dbReference type="RuleBase" id="RU003616"/>
    </source>
</evidence>
<evidence type="ECO:0000256" key="3">
    <source>
        <dbReference type="SAM" id="Phobius"/>
    </source>
</evidence>
<feature type="non-terminal residue" evidence="5">
    <location>
        <position position="1"/>
    </location>
</feature>
<evidence type="ECO:0000256" key="1">
    <source>
        <dbReference type="PROSITE-ProRule" id="PRU00285"/>
    </source>
</evidence>
<dbReference type="Pfam" id="PF00011">
    <property type="entry name" value="HSP20"/>
    <property type="match status" value="1"/>
</dbReference>
<comment type="similarity">
    <text evidence="1 2">Belongs to the small heat shock protein (HSP20) family.</text>
</comment>
<proteinExistence type="inferred from homology"/>
<evidence type="ECO:0000313" key="5">
    <source>
        <dbReference type="EMBL" id="KAJ3112622.1"/>
    </source>
</evidence>
<keyword evidence="3" id="KW-0472">Membrane</keyword>
<dbReference type="InterPro" id="IPR008978">
    <property type="entry name" value="HSP20-like_chaperone"/>
</dbReference>
<comment type="caution">
    <text evidence="5">The sequence shown here is derived from an EMBL/GenBank/DDBJ whole genome shotgun (WGS) entry which is preliminary data.</text>
</comment>
<accession>A0AAD5XB81</accession>
<dbReference type="SUPFAM" id="SSF49764">
    <property type="entry name" value="HSP20-like chaperones"/>
    <property type="match status" value="1"/>
</dbReference>
<reference evidence="5" key="1">
    <citation type="submission" date="2020-05" db="EMBL/GenBank/DDBJ databases">
        <title>Phylogenomic resolution of chytrid fungi.</title>
        <authorList>
            <person name="Stajich J.E."/>
            <person name="Amses K."/>
            <person name="Simmons R."/>
            <person name="Seto K."/>
            <person name="Myers J."/>
            <person name="Bonds A."/>
            <person name="Quandt C.A."/>
            <person name="Barry K."/>
            <person name="Liu P."/>
            <person name="Grigoriev I."/>
            <person name="Longcore J.E."/>
            <person name="James T.Y."/>
        </authorList>
    </citation>
    <scope>NUCLEOTIDE SEQUENCE</scope>
    <source>
        <strain evidence="5">JEL0513</strain>
    </source>
</reference>
<keyword evidence="3" id="KW-0812">Transmembrane</keyword>
<dbReference type="EMBL" id="JADGJH010001523">
    <property type="protein sequence ID" value="KAJ3112622.1"/>
    <property type="molecule type" value="Genomic_DNA"/>
</dbReference>
<sequence>TFHRPTVKNRKKKTQELLMLALAILDVIASIFLIKLVASFFIAKLVQKSCSRNFLRETLANDTTCYTSTQNQRKYIFNKSSTIKPQPLQNFNNATPGVSIEFEIPSLFLHEILLSPTEPVNPRPPQTATIPSNPVSSVAPHELIETAANYNLSIDVPGFARGDLSIIVVDDLRQLKIVGKNSTRKPIDMVVIIPRLANMEKIEASVADGVLNVVIPKRDRDGRVVDILSGHQEQARANSFSRSVPENNSANDGFQFIV</sequence>
<dbReference type="Proteomes" id="UP001211907">
    <property type="component" value="Unassembled WGS sequence"/>
</dbReference>
<dbReference type="InterPro" id="IPR002068">
    <property type="entry name" value="A-crystallin/Hsp20_dom"/>
</dbReference>
<keyword evidence="3" id="KW-1133">Transmembrane helix</keyword>
<feature type="transmembrane region" description="Helical" evidence="3">
    <location>
        <begin position="17"/>
        <end position="43"/>
    </location>
</feature>
<gene>
    <name evidence="5" type="ORF">HK100_002268</name>
</gene>
<dbReference type="PROSITE" id="PS01031">
    <property type="entry name" value="SHSP"/>
    <property type="match status" value="1"/>
</dbReference>
<dbReference type="AlphaFoldDB" id="A0AAD5XB81"/>
<feature type="domain" description="SHSP" evidence="4">
    <location>
        <begin position="132"/>
        <end position="230"/>
    </location>
</feature>
<evidence type="ECO:0000313" key="6">
    <source>
        <dbReference type="Proteomes" id="UP001211907"/>
    </source>
</evidence>